<evidence type="ECO:0000256" key="1">
    <source>
        <dbReference type="SAM" id="MobiDB-lite"/>
    </source>
</evidence>
<evidence type="ECO:0000313" key="3">
    <source>
        <dbReference type="Proteomes" id="UP000588068"/>
    </source>
</evidence>
<dbReference type="RefSeq" id="WP_184332381.1">
    <property type="nucleotide sequence ID" value="NZ_JACHHZ010000003.1"/>
</dbReference>
<organism evidence="2 3">
    <name type="scientific">Povalibacter uvarum</name>
    <dbReference type="NCBI Taxonomy" id="732238"/>
    <lineage>
        <taxon>Bacteria</taxon>
        <taxon>Pseudomonadati</taxon>
        <taxon>Pseudomonadota</taxon>
        <taxon>Gammaproteobacteria</taxon>
        <taxon>Steroidobacterales</taxon>
        <taxon>Steroidobacteraceae</taxon>
        <taxon>Povalibacter</taxon>
    </lineage>
</organism>
<evidence type="ECO:0000313" key="2">
    <source>
        <dbReference type="EMBL" id="MBB6093722.1"/>
    </source>
</evidence>
<keyword evidence="3" id="KW-1185">Reference proteome</keyword>
<dbReference type="Proteomes" id="UP000588068">
    <property type="component" value="Unassembled WGS sequence"/>
</dbReference>
<feature type="compositionally biased region" description="Basic and acidic residues" evidence="1">
    <location>
        <begin position="56"/>
        <end position="71"/>
    </location>
</feature>
<feature type="region of interest" description="Disordered" evidence="1">
    <location>
        <begin position="1"/>
        <end position="71"/>
    </location>
</feature>
<feature type="compositionally biased region" description="Basic and acidic residues" evidence="1">
    <location>
        <begin position="1"/>
        <end position="12"/>
    </location>
</feature>
<feature type="compositionally biased region" description="Basic and acidic residues" evidence="1">
    <location>
        <begin position="30"/>
        <end position="42"/>
    </location>
</feature>
<proteinExistence type="predicted"/>
<comment type="caution">
    <text evidence="2">The sequence shown here is derived from an EMBL/GenBank/DDBJ whole genome shotgun (WGS) entry which is preliminary data.</text>
</comment>
<sequence length="71" mass="7478">MARTEEGRDDPSAGKSGASPSAPGTGVKSHTVDADPDTRIPAEELPQASPVPDVVKTLKEDRSKEKDGNRH</sequence>
<protein>
    <submittedName>
        <fullName evidence="2">Uncharacterized protein</fullName>
    </submittedName>
</protein>
<feature type="compositionally biased region" description="Low complexity" evidence="1">
    <location>
        <begin position="13"/>
        <end position="24"/>
    </location>
</feature>
<name>A0A841HNT0_9GAMM</name>
<accession>A0A841HNT0</accession>
<dbReference type="AlphaFoldDB" id="A0A841HNT0"/>
<gene>
    <name evidence="2" type="ORF">HNQ60_002603</name>
</gene>
<dbReference type="EMBL" id="JACHHZ010000003">
    <property type="protein sequence ID" value="MBB6093722.1"/>
    <property type="molecule type" value="Genomic_DNA"/>
</dbReference>
<reference evidence="2 3" key="1">
    <citation type="submission" date="2020-08" db="EMBL/GenBank/DDBJ databases">
        <title>Genomic Encyclopedia of Type Strains, Phase IV (KMG-IV): sequencing the most valuable type-strain genomes for metagenomic binning, comparative biology and taxonomic classification.</title>
        <authorList>
            <person name="Goeker M."/>
        </authorList>
    </citation>
    <scope>NUCLEOTIDE SEQUENCE [LARGE SCALE GENOMIC DNA]</scope>
    <source>
        <strain evidence="2 3">DSM 26723</strain>
    </source>
</reference>